<keyword evidence="5" id="KW-0269">Exonuclease</keyword>
<keyword evidence="5" id="KW-0540">Nuclease</keyword>
<keyword evidence="5" id="KW-0255">Endonuclease</keyword>
<dbReference type="GeneID" id="19211693"/>
<dbReference type="Gene3D" id="3.60.10.10">
    <property type="entry name" value="Endonuclease/exonuclease/phosphatase"/>
    <property type="match status" value="1"/>
</dbReference>
<feature type="region of interest" description="Disordered" evidence="3">
    <location>
        <begin position="237"/>
        <end position="266"/>
    </location>
</feature>
<proteinExistence type="inferred from homology"/>
<sequence>MDYFTVSCRYDYSQCIRQSHDLEPASPMSRPELFPTSDKALKAGEREPMIHSEILSHSADILCTQEVDRLERLVPMLERAGYSSTYASGVGKKHGCLIAYRASRFEKVAHKVIAYDKLSGRQNDQGDVKLGLSRNTNNIGSIVALRDLSTDSAGFIVATTHLFWHPAFTYERVKQAGLLFREVLAFRESGGYARWPCIVAGDFNFAPNDPAYSLLTGEPLSDKQLRSIQASRVVHVSVDSSVPKTQPKTEEEEGEGGGGDPDRVINNSRLATADDHLLSDEELADLYALDTKVRSAYEEGQRGYLQSQGNAEQEALTCYGPRASIPPSRNGAYEPIWTSYTHYWKTTLDYIFFLDALGSKANVAGYVSPHRTADVEAGLPKAGVCGSDHFSLCSEFHYTTY</sequence>
<reference evidence="6" key="1">
    <citation type="journal article" date="2012" name="Science">
        <title>The Paleozoic origin of enzymatic lignin decomposition reconstructed from 31 fungal genomes.</title>
        <authorList>
            <person name="Floudas D."/>
            <person name="Binder M."/>
            <person name="Riley R."/>
            <person name="Barry K."/>
            <person name="Blanchette R.A."/>
            <person name="Henrissat B."/>
            <person name="Martinez A.T."/>
            <person name="Otillar R."/>
            <person name="Spatafora J.W."/>
            <person name="Yadav J.S."/>
            <person name="Aerts A."/>
            <person name="Benoit I."/>
            <person name="Boyd A."/>
            <person name="Carlson A."/>
            <person name="Copeland A."/>
            <person name="Coutinho P.M."/>
            <person name="de Vries R.P."/>
            <person name="Ferreira P."/>
            <person name="Findley K."/>
            <person name="Foster B."/>
            <person name="Gaskell J."/>
            <person name="Glotzer D."/>
            <person name="Gorecki P."/>
            <person name="Heitman J."/>
            <person name="Hesse C."/>
            <person name="Hori C."/>
            <person name="Igarashi K."/>
            <person name="Jurgens J.A."/>
            <person name="Kallen N."/>
            <person name="Kersten P."/>
            <person name="Kohler A."/>
            <person name="Kuees U."/>
            <person name="Kumar T.K.A."/>
            <person name="Kuo A."/>
            <person name="LaButti K."/>
            <person name="Larrondo L.F."/>
            <person name="Lindquist E."/>
            <person name="Ling A."/>
            <person name="Lombard V."/>
            <person name="Lucas S."/>
            <person name="Lundell T."/>
            <person name="Martin R."/>
            <person name="McLaughlin D.J."/>
            <person name="Morgenstern I."/>
            <person name="Morin E."/>
            <person name="Murat C."/>
            <person name="Nagy L.G."/>
            <person name="Nolan M."/>
            <person name="Ohm R.A."/>
            <person name="Patyshakuliyeva A."/>
            <person name="Rokas A."/>
            <person name="Ruiz-Duenas F.J."/>
            <person name="Sabat G."/>
            <person name="Salamov A."/>
            <person name="Samejima M."/>
            <person name="Schmutz J."/>
            <person name="Slot J.C."/>
            <person name="St John F."/>
            <person name="Stenlid J."/>
            <person name="Sun H."/>
            <person name="Sun S."/>
            <person name="Syed K."/>
            <person name="Tsang A."/>
            <person name="Wiebenga A."/>
            <person name="Young D."/>
            <person name="Pisabarro A."/>
            <person name="Eastwood D.C."/>
            <person name="Martin F."/>
            <person name="Cullen D."/>
            <person name="Grigoriev I.V."/>
            <person name="Hibbett D.S."/>
        </authorList>
    </citation>
    <scope>NUCLEOTIDE SEQUENCE [LARGE SCALE GENOMIC DNA]</scope>
    <source>
        <strain evidence="6">RWD-64-598 SS2</strain>
    </source>
</reference>
<dbReference type="RefSeq" id="XP_007763381.1">
    <property type="nucleotide sequence ID" value="XM_007765191.1"/>
</dbReference>
<dbReference type="PANTHER" id="PTHR12121:SF45">
    <property type="entry name" value="NOCTURNIN"/>
    <property type="match status" value="1"/>
</dbReference>
<dbReference type="KEGG" id="cput:CONPUDRAFT_95329"/>
<feature type="domain" description="Endonuclease/exonuclease/phosphatase" evidence="4">
    <location>
        <begin position="50"/>
        <end position="389"/>
    </location>
</feature>
<comment type="caution">
    <text evidence="5">The sequence shown here is derived from an EMBL/GenBank/DDBJ whole genome shotgun (WGS) entry which is preliminary data.</text>
</comment>
<dbReference type="OrthoDB" id="428734at2759"/>
<evidence type="ECO:0000256" key="3">
    <source>
        <dbReference type="SAM" id="MobiDB-lite"/>
    </source>
</evidence>
<dbReference type="GO" id="GO:0006139">
    <property type="term" value="P:nucleobase-containing compound metabolic process"/>
    <property type="evidence" value="ECO:0007669"/>
    <property type="project" value="UniProtKB-ARBA"/>
</dbReference>
<accession>A0A5M3N5E8</accession>
<dbReference type="InterPro" id="IPR005135">
    <property type="entry name" value="Endo/exonuclease/phosphatase"/>
</dbReference>
<dbReference type="Pfam" id="PF03372">
    <property type="entry name" value="Exo_endo_phos"/>
    <property type="match status" value="1"/>
</dbReference>
<dbReference type="GO" id="GO:0004519">
    <property type="term" value="F:endonuclease activity"/>
    <property type="evidence" value="ECO:0007669"/>
    <property type="project" value="UniProtKB-KW"/>
</dbReference>
<dbReference type="OMA" id="YTHYWKT"/>
<comment type="similarity">
    <text evidence="1">Belongs to the CCR4/nocturin family.</text>
</comment>
<keyword evidence="2" id="KW-0378">Hydrolase</keyword>
<evidence type="ECO:0000256" key="2">
    <source>
        <dbReference type="ARBA" id="ARBA00022801"/>
    </source>
</evidence>
<dbReference type="SUPFAM" id="SSF56219">
    <property type="entry name" value="DNase I-like"/>
    <property type="match status" value="1"/>
</dbReference>
<evidence type="ECO:0000256" key="1">
    <source>
        <dbReference type="ARBA" id="ARBA00010774"/>
    </source>
</evidence>
<dbReference type="Proteomes" id="UP000053558">
    <property type="component" value="Unassembled WGS sequence"/>
</dbReference>
<gene>
    <name evidence="5" type="ORF">CONPUDRAFT_95329</name>
</gene>
<name>A0A5M3N5E8_CONPW</name>
<dbReference type="GO" id="GO:0000175">
    <property type="term" value="F:3'-5'-RNA exonuclease activity"/>
    <property type="evidence" value="ECO:0007669"/>
    <property type="project" value="TreeGrafter"/>
</dbReference>
<dbReference type="InterPro" id="IPR050410">
    <property type="entry name" value="CCR4/nocturin_mRNA_transcr"/>
</dbReference>
<keyword evidence="6" id="KW-1185">Reference proteome</keyword>
<dbReference type="InterPro" id="IPR036691">
    <property type="entry name" value="Endo/exonu/phosph_ase_sf"/>
</dbReference>
<dbReference type="AlphaFoldDB" id="A0A5M3N5E8"/>
<evidence type="ECO:0000313" key="5">
    <source>
        <dbReference type="EMBL" id="EIW86629.1"/>
    </source>
</evidence>
<dbReference type="PANTHER" id="PTHR12121">
    <property type="entry name" value="CARBON CATABOLITE REPRESSOR PROTEIN 4"/>
    <property type="match status" value="1"/>
</dbReference>
<evidence type="ECO:0000259" key="4">
    <source>
        <dbReference type="Pfam" id="PF03372"/>
    </source>
</evidence>
<organism evidence="5 6">
    <name type="scientific">Coniophora puteana (strain RWD-64-598)</name>
    <name type="common">Brown rot fungus</name>
    <dbReference type="NCBI Taxonomy" id="741705"/>
    <lineage>
        <taxon>Eukaryota</taxon>
        <taxon>Fungi</taxon>
        <taxon>Dikarya</taxon>
        <taxon>Basidiomycota</taxon>
        <taxon>Agaricomycotina</taxon>
        <taxon>Agaricomycetes</taxon>
        <taxon>Agaricomycetidae</taxon>
        <taxon>Boletales</taxon>
        <taxon>Coniophorineae</taxon>
        <taxon>Coniophoraceae</taxon>
        <taxon>Coniophora</taxon>
    </lineage>
</organism>
<protein>
    <submittedName>
        <fullName evidence="5">Endonuclease exonuclease phosphatase</fullName>
    </submittedName>
</protein>
<dbReference type="EMBL" id="JH711573">
    <property type="protein sequence ID" value="EIW86629.1"/>
    <property type="molecule type" value="Genomic_DNA"/>
</dbReference>
<evidence type="ECO:0000313" key="6">
    <source>
        <dbReference type="Proteomes" id="UP000053558"/>
    </source>
</evidence>